<dbReference type="EMBL" id="JNGI01000133">
    <property type="protein sequence ID" value="KNC91120.1"/>
    <property type="molecule type" value="Genomic_DNA"/>
</dbReference>
<organism evidence="1 2">
    <name type="scientific">Trabulsiella odontotermitis</name>
    <dbReference type="NCBI Taxonomy" id="379893"/>
    <lineage>
        <taxon>Bacteria</taxon>
        <taxon>Pseudomonadati</taxon>
        <taxon>Pseudomonadota</taxon>
        <taxon>Gammaproteobacteria</taxon>
        <taxon>Enterobacterales</taxon>
        <taxon>Enterobacteriaceae</taxon>
        <taxon>Trabulsiella</taxon>
    </lineage>
</organism>
<dbReference type="PATRIC" id="fig|379893.4.peg.584"/>
<evidence type="ECO:0000313" key="1">
    <source>
        <dbReference type="EMBL" id="KNC91120.1"/>
    </source>
</evidence>
<reference evidence="1 2" key="1">
    <citation type="journal article" date="2015" name="Appl. Environ. Microbiol.">
        <title>The Enterobacterium Trabulsiella odontotermitis Presents Novel Adaptations Related to Its Association with Fungus-Growing Termites.</title>
        <authorList>
            <person name="Sapountzis P."/>
            <person name="Gruntjes T."/>
            <person name="Otani S."/>
            <person name="Estevez J."/>
            <person name="da Costa R.R."/>
            <person name="Plunkett G.3rd."/>
            <person name="Perna N.T."/>
            <person name="Poulsen M."/>
        </authorList>
    </citation>
    <scope>NUCLEOTIDE SEQUENCE [LARGE SCALE GENOMIC DNA]</scope>
    <source>
        <strain evidence="1 2">12</strain>
    </source>
</reference>
<protein>
    <recommendedName>
        <fullName evidence="3">Regulatory protein GemA</fullName>
    </recommendedName>
</protein>
<evidence type="ECO:0008006" key="3">
    <source>
        <dbReference type="Google" id="ProtNLM"/>
    </source>
</evidence>
<accession>A0A0L0GQ12</accession>
<gene>
    <name evidence="1" type="ORF">GM31_02820</name>
</gene>
<dbReference type="InterPro" id="IPR009363">
    <property type="entry name" value="Phage_Mu_Gp16"/>
</dbReference>
<dbReference type="Pfam" id="PF06252">
    <property type="entry name" value="GemA"/>
    <property type="match status" value="1"/>
</dbReference>
<name>A0A0L0GQ12_9ENTR</name>
<keyword evidence="2" id="KW-1185">Reference proteome</keyword>
<dbReference type="AlphaFoldDB" id="A0A0L0GQ12"/>
<evidence type="ECO:0000313" key="2">
    <source>
        <dbReference type="Proteomes" id="UP000037393"/>
    </source>
</evidence>
<sequence>MSGWLMANLIKVIHTGKKFLGWDDETYRAVLARVTGKRSARDCSESELESVLRYMRGQGFAPAAKTGRRPGVAVGRKAMLSKIEALLAEAGRPWSYLDGVTERMLGEKKPVEWLNDDQLRKVMQMLIVDARRHGRL</sequence>
<dbReference type="Proteomes" id="UP000037393">
    <property type="component" value="Unassembled WGS sequence"/>
</dbReference>
<comment type="caution">
    <text evidence="1">The sequence shown here is derived from an EMBL/GenBank/DDBJ whole genome shotgun (WGS) entry which is preliminary data.</text>
</comment>
<proteinExistence type="predicted"/>